<feature type="transmembrane region" description="Helical" evidence="15">
    <location>
        <begin position="12"/>
        <end position="32"/>
    </location>
</feature>
<dbReference type="KEGG" id="fas:105264926"/>
<evidence type="ECO:0000256" key="4">
    <source>
        <dbReference type="ARBA" id="ARBA00022538"/>
    </source>
</evidence>
<comment type="similarity">
    <text evidence="14">Belongs to the two pore domain potassium channel (TC 1.A.1.8) family.</text>
</comment>
<dbReference type="GO" id="GO:0022841">
    <property type="term" value="F:potassium ion leak channel activity"/>
    <property type="evidence" value="ECO:0007669"/>
    <property type="project" value="TreeGrafter"/>
</dbReference>
<dbReference type="RefSeq" id="XP_011300440.1">
    <property type="nucleotide sequence ID" value="XM_011302138.1"/>
</dbReference>
<feature type="domain" description="Potassium channel" evidence="16">
    <location>
        <begin position="86"/>
        <end position="145"/>
    </location>
</feature>
<evidence type="ECO:0000256" key="11">
    <source>
        <dbReference type="ARBA" id="ARBA00023136"/>
    </source>
</evidence>
<feature type="transmembrane region" description="Helical" evidence="15">
    <location>
        <begin position="207"/>
        <end position="231"/>
    </location>
</feature>
<keyword evidence="12 14" id="KW-0407">Ion channel</keyword>
<feature type="transmembrane region" description="Helical" evidence="15">
    <location>
        <begin position="237"/>
        <end position="257"/>
    </location>
</feature>
<keyword evidence="5 14" id="KW-0812">Transmembrane</keyword>
<dbReference type="PRINTS" id="PR01333">
    <property type="entry name" value="2POREKCHANEL"/>
</dbReference>
<evidence type="ECO:0000256" key="2">
    <source>
        <dbReference type="ARBA" id="ARBA00022448"/>
    </source>
</evidence>
<dbReference type="Proteomes" id="UP000694866">
    <property type="component" value="Unplaced"/>
</dbReference>
<dbReference type="SUPFAM" id="SSF81324">
    <property type="entry name" value="Voltage-gated potassium channels"/>
    <property type="match status" value="2"/>
</dbReference>
<keyword evidence="6" id="KW-0479">Metal-binding</keyword>
<reference evidence="17" key="1">
    <citation type="submission" date="2015-01" db="EMBL/GenBank/DDBJ databases">
        <title>Transcriptome Assembly of Fopius arisanus.</title>
        <authorList>
            <person name="Geib S."/>
        </authorList>
    </citation>
    <scope>NUCLEOTIDE SEQUENCE</scope>
</reference>
<feature type="transmembrane region" description="Helical" evidence="15">
    <location>
        <begin position="269"/>
        <end position="289"/>
    </location>
</feature>
<feature type="domain" description="Potassium channel" evidence="16">
    <location>
        <begin position="220"/>
        <end position="296"/>
    </location>
</feature>
<dbReference type="GO" id="GO:0030322">
    <property type="term" value="P:stabilization of membrane potential"/>
    <property type="evidence" value="ECO:0007669"/>
    <property type="project" value="TreeGrafter"/>
</dbReference>
<feature type="transmembrane region" description="Helical" evidence="15">
    <location>
        <begin position="123"/>
        <end position="153"/>
    </location>
</feature>
<dbReference type="GO" id="GO:0034702">
    <property type="term" value="C:monoatomic ion channel complex"/>
    <property type="evidence" value="ECO:0007669"/>
    <property type="project" value="UniProtKB-KW"/>
</dbReference>
<evidence type="ECO:0000256" key="7">
    <source>
        <dbReference type="ARBA" id="ARBA00022826"/>
    </source>
</evidence>
<dbReference type="InterPro" id="IPR003280">
    <property type="entry name" value="2pore_dom_K_chnl"/>
</dbReference>
<proteinExistence type="inferred from homology"/>
<evidence type="ECO:0000256" key="8">
    <source>
        <dbReference type="ARBA" id="ARBA00022882"/>
    </source>
</evidence>
<accession>A0A9R1T0K1</accession>
<evidence type="ECO:0000313" key="17">
    <source>
        <dbReference type="EMBL" id="JAG75784.1"/>
    </source>
</evidence>
<evidence type="ECO:0000256" key="9">
    <source>
        <dbReference type="ARBA" id="ARBA00022989"/>
    </source>
</evidence>
<accession>A0A0C9QZ88</accession>
<dbReference type="OrthoDB" id="3535323at2759"/>
<evidence type="ECO:0000256" key="13">
    <source>
        <dbReference type="ARBA" id="ARBA00034430"/>
    </source>
</evidence>
<keyword evidence="2 14" id="KW-0813">Transport</keyword>
<dbReference type="GeneID" id="105264926"/>
<dbReference type="GO" id="GO:0046872">
    <property type="term" value="F:metal ion binding"/>
    <property type="evidence" value="ECO:0007669"/>
    <property type="project" value="UniProtKB-KW"/>
</dbReference>
<keyword evidence="8" id="KW-0851">Voltage-gated channel</keyword>
<evidence type="ECO:0000256" key="6">
    <source>
        <dbReference type="ARBA" id="ARBA00022723"/>
    </source>
</evidence>
<dbReference type="AlphaFoldDB" id="A0A0C9QZ88"/>
<evidence type="ECO:0000256" key="15">
    <source>
        <dbReference type="SAM" id="Phobius"/>
    </source>
</evidence>
<evidence type="ECO:0000256" key="5">
    <source>
        <dbReference type="ARBA" id="ARBA00022692"/>
    </source>
</evidence>
<keyword evidence="7" id="KW-0630">Potassium</keyword>
<dbReference type="Pfam" id="PF07885">
    <property type="entry name" value="Ion_trans_2"/>
    <property type="match status" value="2"/>
</dbReference>
<gene>
    <name evidence="17" type="primary">Kcnk12</name>
    <name evidence="19" type="synonym">LOC105264926</name>
    <name evidence="17" type="ORF">g.47121</name>
</gene>
<dbReference type="PANTHER" id="PTHR11003:SF10">
    <property type="entry name" value="POTASSIUM CHANNEL DOMAIN-CONTAINING PROTEIN"/>
    <property type="match status" value="1"/>
</dbReference>
<dbReference type="InterPro" id="IPR013099">
    <property type="entry name" value="K_chnl_dom"/>
</dbReference>
<dbReference type="PRINTS" id="PR01588">
    <property type="entry name" value="THIKCHANNEL"/>
</dbReference>
<reference evidence="19" key="2">
    <citation type="submission" date="2025-04" db="UniProtKB">
        <authorList>
            <consortium name="RefSeq"/>
        </authorList>
    </citation>
    <scope>IDENTIFICATION</scope>
    <source>
        <strain evidence="19">USDA-PBARC FA_bdor</strain>
        <tissue evidence="19">Whole organism</tissue>
    </source>
</reference>
<dbReference type="EMBL" id="GBYB01006017">
    <property type="protein sequence ID" value="JAG75784.1"/>
    <property type="molecule type" value="Transcribed_RNA"/>
</dbReference>
<keyword evidence="11 15" id="KW-0472">Membrane</keyword>
<keyword evidence="18" id="KW-1185">Reference proteome</keyword>
<dbReference type="GO" id="GO:0005886">
    <property type="term" value="C:plasma membrane"/>
    <property type="evidence" value="ECO:0007669"/>
    <property type="project" value="UniProtKB-SubCell"/>
</dbReference>
<evidence type="ECO:0000256" key="3">
    <source>
        <dbReference type="ARBA" id="ARBA00022475"/>
    </source>
</evidence>
<dbReference type="PANTHER" id="PTHR11003">
    <property type="entry name" value="POTASSIUM CHANNEL, SUBFAMILY K"/>
    <property type="match status" value="1"/>
</dbReference>
<protein>
    <submittedName>
        <fullName evidence="17">Kcnk12 protein</fullName>
    </submittedName>
    <submittedName>
        <fullName evidence="19">Potassium channel subfamily K member 13</fullName>
    </submittedName>
</protein>
<keyword evidence="4" id="KW-0633">Potassium transport</keyword>
<evidence type="ECO:0000313" key="18">
    <source>
        <dbReference type="Proteomes" id="UP000694866"/>
    </source>
</evidence>
<keyword evidence="7" id="KW-0631">Potassium channel</keyword>
<evidence type="ECO:0000256" key="14">
    <source>
        <dbReference type="RuleBase" id="RU003857"/>
    </source>
</evidence>
<evidence type="ECO:0000256" key="12">
    <source>
        <dbReference type="ARBA" id="ARBA00023303"/>
    </source>
</evidence>
<keyword evidence="9 15" id="KW-1133">Transmembrane helix</keyword>
<dbReference type="InterPro" id="IPR005410">
    <property type="entry name" value="2pore_dom_K_chnl_THIK"/>
</dbReference>
<name>A0A0C9QZ88_9HYME</name>
<evidence type="ECO:0000256" key="10">
    <source>
        <dbReference type="ARBA" id="ARBA00023065"/>
    </source>
</evidence>
<keyword evidence="3" id="KW-1003">Cell membrane</keyword>
<dbReference type="GO" id="GO:0015271">
    <property type="term" value="F:outward rectifier potassium channel activity"/>
    <property type="evidence" value="ECO:0007669"/>
    <property type="project" value="TreeGrafter"/>
</dbReference>
<evidence type="ECO:0000259" key="16">
    <source>
        <dbReference type="Pfam" id="PF07885"/>
    </source>
</evidence>
<comment type="subcellular location">
    <subcellularLocation>
        <location evidence="1">Cell membrane</location>
        <topology evidence="1">Multi-pass membrane protein</topology>
    </subcellularLocation>
</comment>
<keyword evidence="10 14" id="KW-0406">Ion transport</keyword>
<organism evidence="17">
    <name type="scientific">Fopius arisanus</name>
    <dbReference type="NCBI Taxonomy" id="64838"/>
    <lineage>
        <taxon>Eukaryota</taxon>
        <taxon>Metazoa</taxon>
        <taxon>Ecdysozoa</taxon>
        <taxon>Arthropoda</taxon>
        <taxon>Hexapoda</taxon>
        <taxon>Insecta</taxon>
        <taxon>Pterygota</taxon>
        <taxon>Neoptera</taxon>
        <taxon>Endopterygota</taxon>
        <taxon>Hymenoptera</taxon>
        <taxon>Apocrita</taxon>
        <taxon>Ichneumonoidea</taxon>
        <taxon>Braconidae</taxon>
        <taxon>Opiinae</taxon>
        <taxon>Fopius</taxon>
    </lineage>
</organism>
<dbReference type="Gene3D" id="1.10.287.70">
    <property type="match status" value="1"/>
</dbReference>
<comment type="catalytic activity">
    <reaction evidence="13">
        <text>K(+)(in) = K(+)(out)</text>
        <dbReference type="Rhea" id="RHEA:29463"/>
        <dbReference type="ChEBI" id="CHEBI:29103"/>
    </reaction>
</comment>
<evidence type="ECO:0000256" key="1">
    <source>
        <dbReference type="ARBA" id="ARBA00004651"/>
    </source>
</evidence>
<sequence>MCLSGAFAEDNIRFVLLAIFLACYMLAGAVLFQTLESEVELHQATEFWRVYHVFRRYHLRSNPQATERLNELLYAYSNASATGIIHKRRRWDFSGSFHFVGTIVSTIGYGTTTPQTRAGRLAVIVYGFFGCSGGILFFNLFLERIITFLAWVLRTIHLRRLKKRLRQTTLASRRVASRPSNPRMYLPDILDEENEDDMGLDHWKPSVYWVMLYLTIFSCLVAGCGASLYALFEGWGYLDALYFCFISFATIGFGDYVSTEKDNYPYIHFYRIINFLVLVLGCCCIYSLLNVTSIVIKQMLNCVIMKLNKIMGRRRAMAAPHLPRRKSSVSGFYYSRRRHTRVNCVSRRDSVRGEDSSASDTPRRMSGELISMKDFLTANKVALAVMQKQLHETAQMQRGSPSVATPIHQGVFKPGAVGPLAIATEKFEGNATR</sequence>
<evidence type="ECO:0000313" key="19">
    <source>
        <dbReference type="RefSeq" id="XP_011300440.1"/>
    </source>
</evidence>
<feature type="transmembrane region" description="Helical" evidence="15">
    <location>
        <begin position="93"/>
        <end position="111"/>
    </location>
</feature>